<dbReference type="Pfam" id="PF21889">
    <property type="entry name" value="TPR1-like_2nd"/>
    <property type="match status" value="1"/>
</dbReference>
<dbReference type="PANTHER" id="PTHR22838:SF0">
    <property type="entry name" value="WD REPEAT-CONTAINING PROTEIN 26"/>
    <property type="match status" value="1"/>
</dbReference>
<keyword evidence="6" id="KW-1185">Reference proteome</keyword>
<evidence type="ECO:0000313" key="6">
    <source>
        <dbReference type="Proteomes" id="UP001151582"/>
    </source>
</evidence>
<evidence type="ECO:0000256" key="1">
    <source>
        <dbReference type="ARBA" id="ARBA00022574"/>
    </source>
</evidence>
<gene>
    <name evidence="5" type="ORF">H4R34_005998</name>
</gene>
<evidence type="ECO:0000256" key="2">
    <source>
        <dbReference type="ARBA" id="ARBA00022737"/>
    </source>
</evidence>
<dbReference type="PROSITE" id="PS50896">
    <property type="entry name" value="LISH"/>
    <property type="match status" value="1"/>
</dbReference>
<accession>A0A9W8B1T1</accession>
<keyword evidence="1" id="KW-0853">WD repeat</keyword>
<dbReference type="InterPro" id="IPR051350">
    <property type="entry name" value="WD_repeat-ST_regulator"/>
</dbReference>
<feature type="domain" description="CTLH" evidence="4">
    <location>
        <begin position="80"/>
        <end position="138"/>
    </location>
</feature>
<dbReference type="AlphaFoldDB" id="A0A9W8B1T1"/>
<dbReference type="Proteomes" id="UP001151582">
    <property type="component" value="Unassembled WGS sequence"/>
</dbReference>
<dbReference type="InterPro" id="IPR006594">
    <property type="entry name" value="LisH"/>
</dbReference>
<dbReference type="GO" id="GO:0034657">
    <property type="term" value="C:GID complex"/>
    <property type="evidence" value="ECO:0007669"/>
    <property type="project" value="TreeGrafter"/>
</dbReference>
<dbReference type="PANTHER" id="PTHR22838">
    <property type="entry name" value="WD REPEAT PROTEIN 26-RELATED"/>
    <property type="match status" value="1"/>
</dbReference>
<dbReference type="SMART" id="SM00668">
    <property type="entry name" value="CTLH"/>
    <property type="match status" value="1"/>
</dbReference>
<protein>
    <recommendedName>
        <fullName evidence="4">CTLH domain-containing protein</fullName>
    </recommendedName>
</protein>
<feature type="region of interest" description="Disordered" evidence="3">
    <location>
        <begin position="1"/>
        <end position="30"/>
    </location>
</feature>
<evidence type="ECO:0000313" key="5">
    <source>
        <dbReference type="EMBL" id="KAJ1970638.1"/>
    </source>
</evidence>
<dbReference type="InterPro" id="IPR054080">
    <property type="entry name" value="TPR1-like_2nd"/>
</dbReference>
<dbReference type="PROSITE" id="PS50897">
    <property type="entry name" value="CTLH"/>
    <property type="match status" value="1"/>
</dbReference>
<keyword evidence="2" id="KW-0677">Repeat</keyword>
<sequence length="230" mass="25994">MNDTPDESTPCEFLHANGGGNGASKPTSNGTDATVIAVPAPYQSKYRSDELTRLLMQQMRLMGYHGAAKTLEAECGYTLEHPLVGEFRNHMLAGRWDHAELLLSNLMAQSTISDRNDALFLIRQQKYLECLETQSIKQAMLVLQQELTTLNVNKDRLHQLTMYLMLPSRSELHHAANWLGAGVLSRQTLLERVQGYFPPSMIVPNRRLEKLLDQAVSLQRVNCLYHLEDT</sequence>
<dbReference type="OrthoDB" id="972532at2759"/>
<dbReference type="EMBL" id="JANBQB010001688">
    <property type="protein sequence ID" value="KAJ1970638.1"/>
    <property type="molecule type" value="Genomic_DNA"/>
</dbReference>
<dbReference type="GO" id="GO:0043161">
    <property type="term" value="P:proteasome-mediated ubiquitin-dependent protein catabolic process"/>
    <property type="evidence" value="ECO:0007669"/>
    <property type="project" value="TreeGrafter"/>
</dbReference>
<proteinExistence type="predicted"/>
<comment type="caution">
    <text evidence="5">The sequence shown here is derived from an EMBL/GenBank/DDBJ whole genome shotgun (WGS) entry which is preliminary data.</text>
</comment>
<dbReference type="Pfam" id="PF23627">
    <property type="entry name" value="LisH_WDR26"/>
    <property type="match status" value="1"/>
</dbReference>
<evidence type="ECO:0000256" key="3">
    <source>
        <dbReference type="SAM" id="MobiDB-lite"/>
    </source>
</evidence>
<evidence type="ECO:0000259" key="4">
    <source>
        <dbReference type="PROSITE" id="PS50897"/>
    </source>
</evidence>
<organism evidence="5 6">
    <name type="scientific">Dimargaris verticillata</name>
    <dbReference type="NCBI Taxonomy" id="2761393"/>
    <lineage>
        <taxon>Eukaryota</taxon>
        <taxon>Fungi</taxon>
        <taxon>Fungi incertae sedis</taxon>
        <taxon>Zoopagomycota</taxon>
        <taxon>Kickxellomycotina</taxon>
        <taxon>Dimargaritomycetes</taxon>
        <taxon>Dimargaritales</taxon>
        <taxon>Dimargaritaceae</taxon>
        <taxon>Dimargaris</taxon>
    </lineage>
</organism>
<name>A0A9W8B1T1_9FUNG</name>
<dbReference type="InterPro" id="IPR006595">
    <property type="entry name" value="CTLH_C"/>
</dbReference>
<feature type="non-terminal residue" evidence="5">
    <location>
        <position position="1"/>
    </location>
</feature>
<reference evidence="5" key="1">
    <citation type="submission" date="2022-07" db="EMBL/GenBank/DDBJ databases">
        <title>Phylogenomic reconstructions and comparative analyses of Kickxellomycotina fungi.</title>
        <authorList>
            <person name="Reynolds N.K."/>
            <person name="Stajich J.E."/>
            <person name="Barry K."/>
            <person name="Grigoriev I.V."/>
            <person name="Crous P."/>
            <person name="Smith M.E."/>
        </authorList>
    </citation>
    <scope>NUCLEOTIDE SEQUENCE</scope>
    <source>
        <strain evidence="5">RSA 567</strain>
    </source>
</reference>